<accession>A0A4P7N5P1</accession>
<dbReference type="Proteomes" id="UP000294847">
    <property type="component" value="Chromosome 2"/>
</dbReference>
<dbReference type="InterPro" id="IPR018371">
    <property type="entry name" value="Chitin-binding_1_CS"/>
</dbReference>
<dbReference type="AlphaFoldDB" id="A0A4P7N5P1"/>
<dbReference type="Pfam" id="PF00704">
    <property type="entry name" value="Glyco_hydro_18"/>
    <property type="match status" value="1"/>
</dbReference>
<evidence type="ECO:0000313" key="9">
    <source>
        <dbReference type="Proteomes" id="UP000294847"/>
    </source>
</evidence>
<dbReference type="GO" id="GO:0008843">
    <property type="term" value="F:endochitinase activity"/>
    <property type="evidence" value="ECO:0007669"/>
    <property type="project" value="UniProtKB-EC"/>
</dbReference>
<evidence type="ECO:0000256" key="4">
    <source>
        <dbReference type="PROSITE-ProRule" id="PRU00261"/>
    </source>
</evidence>
<evidence type="ECO:0000256" key="2">
    <source>
        <dbReference type="ARBA" id="ARBA00012729"/>
    </source>
</evidence>
<feature type="disulfide bond" evidence="4">
    <location>
        <begin position="58"/>
        <end position="70"/>
    </location>
</feature>
<feature type="disulfide bond" evidence="4">
    <location>
        <begin position="481"/>
        <end position="495"/>
    </location>
</feature>
<dbReference type="SUPFAM" id="SSF51445">
    <property type="entry name" value="(Trans)glycosidases"/>
    <property type="match status" value="1"/>
</dbReference>
<dbReference type="PANTHER" id="PTHR11177:SF333">
    <property type="entry name" value="CHITINASE"/>
    <property type="match status" value="1"/>
</dbReference>
<dbReference type="Gene3D" id="3.10.50.10">
    <property type="match status" value="1"/>
</dbReference>
<evidence type="ECO:0000256" key="5">
    <source>
        <dbReference type="SAM" id="SignalP"/>
    </source>
</evidence>
<protein>
    <recommendedName>
        <fullName evidence="2">chitinase</fullName>
        <ecNumber evidence="2">3.2.1.14</ecNumber>
    </recommendedName>
</protein>
<evidence type="ECO:0000259" key="6">
    <source>
        <dbReference type="PROSITE" id="PS50941"/>
    </source>
</evidence>
<dbReference type="InterPro" id="IPR011583">
    <property type="entry name" value="Chitinase_II/V-like_cat"/>
</dbReference>
<dbReference type="Gene3D" id="3.20.20.80">
    <property type="entry name" value="Glycosidases"/>
    <property type="match status" value="1"/>
</dbReference>
<gene>
    <name evidence="8" type="ORF">PoMZ_01012</name>
</gene>
<dbReference type="EMBL" id="CP034205">
    <property type="protein sequence ID" value="QBZ56106.1"/>
    <property type="molecule type" value="Genomic_DNA"/>
</dbReference>
<feature type="domain" description="Chitin-binding type-1" evidence="6">
    <location>
        <begin position="461"/>
        <end position="506"/>
    </location>
</feature>
<feature type="chain" id="PRO_5020775812" description="chitinase" evidence="5">
    <location>
        <begin position="18"/>
        <end position="558"/>
    </location>
</feature>
<evidence type="ECO:0000259" key="7">
    <source>
        <dbReference type="PROSITE" id="PS51910"/>
    </source>
</evidence>
<dbReference type="GO" id="GO:0005975">
    <property type="term" value="P:carbohydrate metabolic process"/>
    <property type="evidence" value="ECO:0007669"/>
    <property type="project" value="InterPro"/>
</dbReference>
<comment type="caution">
    <text evidence="4">Lacks conserved residue(s) required for the propagation of feature annotation.</text>
</comment>
<dbReference type="PROSITE" id="PS50941">
    <property type="entry name" value="CHIT_BIND_I_2"/>
    <property type="match status" value="3"/>
</dbReference>
<proteinExistence type="inferred from homology"/>
<dbReference type="Gene3D" id="3.30.60.10">
    <property type="entry name" value="Endochitinase-like"/>
    <property type="match status" value="3"/>
</dbReference>
<dbReference type="InterPro" id="IPR001223">
    <property type="entry name" value="Glyco_hydro18_cat"/>
</dbReference>
<evidence type="ECO:0000256" key="3">
    <source>
        <dbReference type="ARBA" id="ARBA00022669"/>
    </source>
</evidence>
<feature type="disulfide bond" evidence="4">
    <location>
        <begin position="63"/>
        <end position="77"/>
    </location>
</feature>
<organism evidence="8 9">
    <name type="scientific">Pyricularia oryzae</name>
    <name type="common">Rice blast fungus</name>
    <name type="synonym">Magnaporthe oryzae</name>
    <dbReference type="NCBI Taxonomy" id="318829"/>
    <lineage>
        <taxon>Eukaryota</taxon>
        <taxon>Fungi</taxon>
        <taxon>Dikarya</taxon>
        <taxon>Ascomycota</taxon>
        <taxon>Pezizomycotina</taxon>
        <taxon>Sordariomycetes</taxon>
        <taxon>Sordariomycetidae</taxon>
        <taxon>Magnaporthales</taxon>
        <taxon>Pyriculariaceae</taxon>
        <taxon>Pyricularia</taxon>
    </lineage>
</organism>
<dbReference type="SUPFAM" id="SSF54556">
    <property type="entry name" value="Chitinase insertion domain"/>
    <property type="match status" value="1"/>
</dbReference>
<keyword evidence="3 4" id="KW-0147">Chitin-binding</keyword>
<dbReference type="InterPro" id="IPR029070">
    <property type="entry name" value="Chitinase_insertion_sf"/>
</dbReference>
<name>A0A4P7N5P1_PYROR</name>
<keyword evidence="5" id="KW-0732">Signal</keyword>
<feature type="disulfide bond" evidence="4">
    <location>
        <begin position="535"/>
        <end position="549"/>
    </location>
</feature>
<sequence>MVSSSILFLSFAAGALALIVPRSQDGLSVSLDPAGSLFSRQSADLRCGSQSPGGSTRCPLNVCCSVAGYCGTSDAYCLPSNGCQAGFGTCQVRTAPTCSAGAKSSNGRSIGYYQAVAARRPCDRVLPLQINTAGYTHLYFSFVLIDRTSFAITPADAADQALYSQFTALKSKGVQTWVAIGGGEFNTLDPNDPERYKIWSRMAASATSRAQFIRSLVSFMAQYGFQGADLDWEWPTDPNRGGSPVDTANYVSLVRELRVAFGTQYGLSMAIPADWGSMLYFDMQAMHQYLDTIGLMSYDLRSFEYSTDGLIRAQTDIRDITEFIKPLWYSSVPAAKINLGLASYGRGYTLRSSSCASLDANCGFTGPSAGGDCQRSPGVLSLNEINRIAAARGLTPRYDSKAMVKQLSWDNQWVGYDDAQTWAAKKTWADSVCIGGTMVWATDFNTIPGPLGGAGNPVTTDGRCGSAFGNAICGNWPDGNCCSVAGWCGSSSAHCGNGCQSGNCNSTGGGNVTTDGRCGKDFGNTVCGSWPDGGCCSSAGWCGSSTAHCGTGCQSGCS</sequence>
<dbReference type="GO" id="GO:0008061">
    <property type="term" value="F:chitin binding"/>
    <property type="evidence" value="ECO:0007669"/>
    <property type="project" value="UniProtKB-UniRule"/>
</dbReference>
<comment type="similarity">
    <text evidence="1">Belongs to the glycosyl hydrolase 18 family. Chitinase class V subfamily.</text>
</comment>
<feature type="domain" description="Chitin-binding type-1" evidence="6">
    <location>
        <begin position="44"/>
        <end position="92"/>
    </location>
</feature>
<dbReference type="CDD" id="cd00035">
    <property type="entry name" value="ChtBD1"/>
    <property type="match status" value="3"/>
</dbReference>
<dbReference type="EC" id="3.2.1.14" evidence="2"/>
<dbReference type="SMART" id="SM00636">
    <property type="entry name" value="Glyco_18"/>
    <property type="match status" value="1"/>
</dbReference>
<dbReference type="InterPro" id="IPR001002">
    <property type="entry name" value="Chitin-bd_1"/>
</dbReference>
<dbReference type="SMART" id="SM00270">
    <property type="entry name" value="ChtBD1"/>
    <property type="match status" value="3"/>
</dbReference>
<feature type="signal peptide" evidence="5">
    <location>
        <begin position="1"/>
        <end position="17"/>
    </location>
</feature>
<feature type="domain" description="Chitin-binding type-1" evidence="6">
    <location>
        <begin position="515"/>
        <end position="558"/>
    </location>
</feature>
<dbReference type="PROSITE" id="PS51910">
    <property type="entry name" value="GH18_2"/>
    <property type="match status" value="1"/>
</dbReference>
<evidence type="ECO:0000313" key="8">
    <source>
        <dbReference type="EMBL" id="QBZ56106.1"/>
    </source>
</evidence>
<dbReference type="SUPFAM" id="SSF57016">
    <property type="entry name" value="Plant lectins/antimicrobial peptides"/>
    <property type="match status" value="3"/>
</dbReference>
<reference evidence="8 9" key="1">
    <citation type="journal article" date="2019" name="Mol. Biol. Evol.">
        <title>Blast fungal genomes show frequent chromosomal changes, gene gains and losses, and effector gene turnover.</title>
        <authorList>
            <person name="Gomez Luciano L.B."/>
            <person name="Jason Tsai I."/>
            <person name="Chuma I."/>
            <person name="Tosa Y."/>
            <person name="Chen Y.H."/>
            <person name="Li J.Y."/>
            <person name="Li M.Y."/>
            <person name="Jade Lu M.Y."/>
            <person name="Nakayashiki H."/>
            <person name="Li W.H."/>
        </authorList>
    </citation>
    <scope>NUCLEOTIDE SEQUENCE [LARGE SCALE GENOMIC DNA]</scope>
    <source>
        <strain evidence="8">MZ5-1-6</strain>
    </source>
</reference>
<dbReference type="InterPro" id="IPR017853">
    <property type="entry name" value="GH"/>
</dbReference>
<keyword evidence="4" id="KW-1015">Disulfide bond</keyword>
<evidence type="ECO:0000256" key="1">
    <source>
        <dbReference type="ARBA" id="ARBA00008682"/>
    </source>
</evidence>
<dbReference type="PROSITE" id="PS00026">
    <property type="entry name" value="CHIT_BIND_I_1"/>
    <property type="match status" value="1"/>
</dbReference>
<feature type="domain" description="GH18" evidence="7">
    <location>
        <begin position="107"/>
        <end position="462"/>
    </location>
</feature>
<dbReference type="InterPro" id="IPR050314">
    <property type="entry name" value="Glycosyl_Hydrlase_18"/>
</dbReference>
<feature type="disulfide bond" evidence="4">
    <location>
        <begin position="553"/>
        <end position="557"/>
    </location>
</feature>
<dbReference type="Pfam" id="PF00187">
    <property type="entry name" value="Chitin_bind_1"/>
    <property type="match status" value="3"/>
</dbReference>
<dbReference type="PANTHER" id="PTHR11177">
    <property type="entry name" value="CHITINASE"/>
    <property type="match status" value="1"/>
</dbReference>
<dbReference type="InterPro" id="IPR036861">
    <property type="entry name" value="Endochitinase-like_sf"/>
</dbReference>